<organism evidence="3 4">
    <name type="scientific">Brevibacterium metallidurans</name>
    <dbReference type="NCBI Taxonomy" id="1482676"/>
    <lineage>
        <taxon>Bacteria</taxon>
        <taxon>Bacillati</taxon>
        <taxon>Actinomycetota</taxon>
        <taxon>Actinomycetes</taxon>
        <taxon>Micrococcales</taxon>
        <taxon>Brevibacteriaceae</taxon>
        <taxon>Brevibacterium</taxon>
    </lineage>
</organism>
<reference evidence="3 4" key="1">
    <citation type="submission" date="2024-01" db="EMBL/GenBank/DDBJ databases">
        <title>Characterization of antibiotic resistant novel bacterial strains and their environmental applications.</title>
        <authorList>
            <person name="Manzoor S."/>
            <person name="Abbas S."/>
            <person name="Arshad M."/>
            <person name="Ahmed I."/>
        </authorList>
    </citation>
    <scope>NUCLEOTIDE SEQUENCE [LARGE SCALE GENOMIC DNA]</scope>
    <source>
        <strain evidence="3 4">NCCP-602</strain>
    </source>
</reference>
<accession>A0ABP3C5W8</accession>
<sequence length="225" mass="23727">MTTSPDHSESPDFPGSNPDAGHAAGTSAGGSHSPVGSARSLLTDLGRGVFWVVLLRGILAVLFGLLIFIAPDAVAVVAGIWIGAWLVVDGILTIVNANTARKQGLPWGWELTAGIVYIIAGIAIFIAPLAFAVASGIFILWLMAFGMLVRGIFTLASKSFRGWSKLLGVLDIIFAIIVMIAVFTSPTTALVALLWIIGIYVIVFGIFLIVMAFMARSQAKRAMNG</sequence>
<dbReference type="RefSeq" id="WP_339392041.1">
    <property type="nucleotide sequence ID" value="NZ_BAAAAF010000003.1"/>
</dbReference>
<feature type="transmembrane region" description="Helical" evidence="2">
    <location>
        <begin position="165"/>
        <end position="183"/>
    </location>
</feature>
<feature type="transmembrane region" description="Helical" evidence="2">
    <location>
        <begin position="189"/>
        <end position="215"/>
    </location>
</feature>
<evidence type="ECO:0000256" key="1">
    <source>
        <dbReference type="SAM" id="MobiDB-lite"/>
    </source>
</evidence>
<evidence type="ECO:0008006" key="5">
    <source>
        <dbReference type="Google" id="ProtNLM"/>
    </source>
</evidence>
<comment type="caution">
    <text evidence="3">The sequence shown here is derived from an EMBL/GenBank/DDBJ whole genome shotgun (WGS) entry which is preliminary data.</text>
</comment>
<dbReference type="InterPro" id="IPR052712">
    <property type="entry name" value="Acid_resist_chaperone_HdeD"/>
</dbReference>
<feature type="transmembrane region" description="Helical" evidence="2">
    <location>
        <begin position="107"/>
        <end position="127"/>
    </location>
</feature>
<dbReference type="EMBL" id="BAAAAF010000003">
    <property type="protein sequence ID" value="GAA0035069.1"/>
    <property type="molecule type" value="Genomic_DNA"/>
</dbReference>
<keyword evidence="2" id="KW-1133">Transmembrane helix</keyword>
<evidence type="ECO:0000256" key="2">
    <source>
        <dbReference type="SAM" id="Phobius"/>
    </source>
</evidence>
<gene>
    <name evidence="3" type="ORF">NCCP602_10300</name>
</gene>
<feature type="compositionally biased region" description="Basic and acidic residues" evidence="1">
    <location>
        <begin position="1"/>
        <end position="10"/>
    </location>
</feature>
<proteinExistence type="predicted"/>
<feature type="transmembrane region" description="Helical" evidence="2">
    <location>
        <begin position="49"/>
        <end position="69"/>
    </location>
</feature>
<evidence type="ECO:0000313" key="4">
    <source>
        <dbReference type="Proteomes" id="UP001498238"/>
    </source>
</evidence>
<keyword evidence="2" id="KW-0472">Membrane</keyword>
<evidence type="ECO:0000313" key="3">
    <source>
        <dbReference type="EMBL" id="GAA0035069.1"/>
    </source>
</evidence>
<dbReference type="PANTHER" id="PTHR34989">
    <property type="entry name" value="PROTEIN HDED"/>
    <property type="match status" value="1"/>
</dbReference>
<feature type="transmembrane region" description="Helical" evidence="2">
    <location>
        <begin position="75"/>
        <end position="95"/>
    </location>
</feature>
<dbReference type="Proteomes" id="UP001498238">
    <property type="component" value="Unassembled WGS sequence"/>
</dbReference>
<keyword evidence="4" id="KW-1185">Reference proteome</keyword>
<keyword evidence="2" id="KW-0812">Transmembrane</keyword>
<dbReference type="Pfam" id="PF03729">
    <property type="entry name" value="DUF308"/>
    <property type="match status" value="2"/>
</dbReference>
<feature type="transmembrane region" description="Helical" evidence="2">
    <location>
        <begin position="133"/>
        <end position="153"/>
    </location>
</feature>
<name>A0ABP3C5W8_9MICO</name>
<dbReference type="PANTHER" id="PTHR34989:SF1">
    <property type="entry name" value="PROTEIN HDED"/>
    <property type="match status" value="1"/>
</dbReference>
<feature type="compositionally biased region" description="Low complexity" evidence="1">
    <location>
        <begin position="20"/>
        <end position="33"/>
    </location>
</feature>
<feature type="region of interest" description="Disordered" evidence="1">
    <location>
        <begin position="1"/>
        <end position="33"/>
    </location>
</feature>
<protein>
    <recommendedName>
        <fullName evidence="5">HdeD family acid-resistance protein</fullName>
    </recommendedName>
</protein>
<dbReference type="InterPro" id="IPR005325">
    <property type="entry name" value="DUF308_memb"/>
</dbReference>